<evidence type="ECO:0000313" key="3">
    <source>
        <dbReference type="EMBL" id="UYP46899.1"/>
    </source>
</evidence>
<gene>
    <name evidence="3" type="ORF">NEF87_003184</name>
</gene>
<dbReference type="Gene3D" id="2.160.20.10">
    <property type="entry name" value="Single-stranded right-handed beta-helix, Pectin lyase-like"/>
    <property type="match status" value="1"/>
</dbReference>
<dbReference type="Proteomes" id="UP001208689">
    <property type="component" value="Chromosome"/>
</dbReference>
<dbReference type="Pfam" id="PF05048">
    <property type="entry name" value="NosD"/>
    <property type="match status" value="1"/>
</dbReference>
<protein>
    <recommendedName>
        <fullName evidence="2">Periplasmic copper-binding protein NosD beta helix domain-containing protein</fullName>
    </recommendedName>
</protein>
<evidence type="ECO:0000259" key="2">
    <source>
        <dbReference type="Pfam" id="PF05048"/>
    </source>
</evidence>
<name>A0ABY6HTR4_9ARCH</name>
<keyword evidence="1" id="KW-1133">Transmembrane helix</keyword>
<feature type="domain" description="Periplasmic copper-binding protein NosD beta helix" evidence="2">
    <location>
        <begin position="88"/>
        <end position="233"/>
    </location>
</feature>
<dbReference type="InterPro" id="IPR012334">
    <property type="entry name" value="Pectin_lyas_fold"/>
</dbReference>
<proteinExistence type="predicted"/>
<reference evidence="3" key="1">
    <citation type="submission" date="2022-09" db="EMBL/GenBank/DDBJ databases">
        <title>Actin cytoskeleton and complex cell architecture in an #Asgard archaeon.</title>
        <authorList>
            <person name="Ponce Toledo R.I."/>
            <person name="Schleper C."/>
            <person name="Rodrigues Oliveira T."/>
            <person name="Wollweber F."/>
            <person name="Xu J."/>
            <person name="Rittmann S."/>
            <person name="Klingl A."/>
            <person name="Pilhofer M."/>
        </authorList>
    </citation>
    <scope>NUCLEOTIDE SEQUENCE</scope>
    <source>
        <strain evidence="3">B-35</strain>
    </source>
</reference>
<evidence type="ECO:0000256" key="1">
    <source>
        <dbReference type="SAM" id="Phobius"/>
    </source>
</evidence>
<dbReference type="InterPro" id="IPR007742">
    <property type="entry name" value="NosD_dom"/>
</dbReference>
<keyword evidence="1" id="KW-0812">Transmembrane</keyword>
<feature type="transmembrane region" description="Helical" evidence="1">
    <location>
        <begin position="21"/>
        <end position="39"/>
    </location>
</feature>
<keyword evidence="1" id="KW-0472">Membrane</keyword>
<dbReference type="SUPFAM" id="SSF51126">
    <property type="entry name" value="Pectin lyase-like"/>
    <property type="match status" value="1"/>
</dbReference>
<sequence length="324" mass="36780">MTFMVKEVMLTFKLGYPRKQLFNIILCVFFAIFTVGFYSDLNQVNGIVEKSTTSPILHSKIHIIGNEGWSEFKSAGNCTGSGTEADPYLLADCTIDGGNNGTIILLENSTVFFKIENITFQNGGSSYRDAGIQMFHVNNAIIKNNRFFNFSFGIYAQYSNDTLIVGNEFLGEHGISLEYCFETMIYFNTFNTNRFFIFSLKHHSLTHQMSKEEFDYSYGGQNFTSRLGNYYSSEPNTDRDNDGIGESSMVYKDEHDGYIEYADDFCLVKPISYYTLYGPAAKSIPGFSVFQILELLALTTILSVNSKTKFAVKTRIDRIEQKEM</sequence>
<organism evidence="3 4">
    <name type="scientific">Candidatus Lokiarchaeum ossiferum</name>
    <dbReference type="NCBI Taxonomy" id="2951803"/>
    <lineage>
        <taxon>Archaea</taxon>
        <taxon>Promethearchaeati</taxon>
        <taxon>Promethearchaeota</taxon>
        <taxon>Promethearchaeia</taxon>
        <taxon>Promethearchaeales</taxon>
        <taxon>Promethearchaeaceae</taxon>
        <taxon>Candidatus Lokiarchaeum</taxon>
    </lineage>
</organism>
<evidence type="ECO:0000313" key="4">
    <source>
        <dbReference type="Proteomes" id="UP001208689"/>
    </source>
</evidence>
<keyword evidence="4" id="KW-1185">Reference proteome</keyword>
<dbReference type="InterPro" id="IPR011050">
    <property type="entry name" value="Pectin_lyase_fold/virulence"/>
</dbReference>
<accession>A0ABY6HTR4</accession>
<dbReference type="EMBL" id="CP104013">
    <property type="protein sequence ID" value="UYP46899.1"/>
    <property type="molecule type" value="Genomic_DNA"/>
</dbReference>